<evidence type="ECO:0000313" key="2">
    <source>
        <dbReference type="EMBL" id="TDC35019.1"/>
    </source>
</evidence>
<accession>A0A4R4QI35</accession>
<feature type="transmembrane region" description="Helical" evidence="1">
    <location>
        <begin position="123"/>
        <end position="142"/>
    </location>
</feature>
<keyword evidence="1" id="KW-0812">Transmembrane</keyword>
<feature type="transmembrane region" description="Helical" evidence="1">
    <location>
        <begin position="29"/>
        <end position="48"/>
    </location>
</feature>
<organism evidence="2 3">
    <name type="scientific">Kribbella albertanoniae</name>
    <dbReference type="NCBI Taxonomy" id="1266829"/>
    <lineage>
        <taxon>Bacteria</taxon>
        <taxon>Bacillati</taxon>
        <taxon>Actinomycetota</taxon>
        <taxon>Actinomycetes</taxon>
        <taxon>Propionibacteriales</taxon>
        <taxon>Kribbellaceae</taxon>
        <taxon>Kribbella</taxon>
    </lineage>
</organism>
<protein>
    <submittedName>
        <fullName evidence="2">DUF2752 domain-containing protein</fullName>
    </submittedName>
</protein>
<proteinExistence type="predicted"/>
<keyword evidence="1" id="KW-1133">Transmembrane helix</keyword>
<comment type="caution">
    <text evidence="2">The sequence shown here is derived from an EMBL/GenBank/DDBJ whole genome shotgun (WGS) entry which is preliminary data.</text>
</comment>
<name>A0A4R4QI35_9ACTN</name>
<dbReference type="InterPro" id="IPR021215">
    <property type="entry name" value="DUF2752"/>
</dbReference>
<keyword evidence="3" id="KW-1185">Reference proteome</keyword>
<dbReference type="RefSeq" id="WP_132400962.1">
    <property type="nucleotide sequence ID" value="NZ_SMKA01000004.1"/>
</dbReference>
<dbReference type="OrthoDB" id="5149870at2"/>
<reference evidence="2 3" key="1">
    <citation type="submission" date="2019-03" db="EMBL/GenBank/DDBJ databases">
        <title>Draft genome sequences of novel Actinobacteria.</title>
        <authorList>
            <person name="Sahin N."/>
            <person name="Ay H."/>
            <person name="Saygin H."/>
        </authorList>
    </citation>
    <scope>NUCLEOTIDE SEQUENCE [LARGE SCALE GENOMIC DNA]</scope>
    <source>
        <strain evidence="2 3">JCM 30547</strain>
    </source>
</reference>
<keyword evidence="1" id="KW-0472">Membrane</keyword>
<dbReference type="Pfam" id="PF10825">
    <property type="entry name" value="DUF2752"/>
    <property type="match status" value="1"/>
</dbReference>
<evidence type="ECO:0000256" key="1">
    <source>
        <dbReference type="SAM" id="Phobius"/>
    </source>
</evidence>
<evidence type="ECO:0000313" key="3">
    <source>
        <dbReference type="Proteomes" id="UP000295075"/>
    </source>
</evidence>
<dbReference type="Proteomes" id="UP000295075">
    <property type="component" value="Unassembled WGS sequence"/>
</dbReference>
<dbReference type="AlphaFoldDB" id="A0A4R4QI35"/>
<gene>
    <name evidence="2" type="ORF">E1261_02245</name>
</gene>
<feature type="transmembrane region" description="Helical" evidence="1">
    <location>
        <begin position="90"/>
        <end position="111"/>
    </location>
</feature>
<dbReference type="EMBL" id="SMKA01000004">
    <property type="protein sequence ID" value="TDC35019.1"/>
    <property type="molecule type" value="Genomic_DNA"/>
</dbReference>
<sequence>MNVDQDPPQARAGTGSWLSIRSRDPHRSLTALTLTGLLTAVVLAVAGVPRANLHGPLHFAGIMDPLCGGTRATYLFAHGQWTAAWTYNPIIFPLAFAAAVLLCRTVIGLTTRRWLGFRLSHKRLWIIALLVAIAALEVRQQLHADLLMEPWTGLPS</sequence>